<evidence type="ECO:0000256" key="2">
    <source>
        <dbReference type="ARBA" id="ARBA00022723"/>
    </source>
</evidence>
<dbReference type="InterPro" id="IPR036236">
    <property type="entry name" value="Znf_C2H2_sf"/>
</dbReference>
<dbReference type="Proteomes" id="UP001148018">
    <property type="component" value="Unassembled WGS sequence"/>
</dbReference>
<dbReference type="FunFam" id="3.30.160.60:FF:000512">
    <property type="entry name" value="zinc finger protein 197 isoform X1"/>
    <property type="match status" value="1"/>
</dbReference>
<evidence type="ECO:0000256" key="6">
    <source>
        <dbReference type="ARBA" id="ARBA00023242"/>
    </source>
</evidence>
<dbReference type="PANTHER" id="PTHR14196:SF12">
    <property type="entry name" value="ZINC FINGER PROTEIN 208-LIKE"/>
    <property type="match status" value="1"/>
</dbReference>
<dbReference type="FunFam" id="3.30.160.60:FF:002343">
    <property type="entry name" value="Zinc finger protein 33A"/>
    <property type="match status" value="1"/>
</dbReference>
<evidence type="ECO:0000256" key="4">
    <source>
        <dbReference type="ARBA" id="ARBA00022771"/>
    </source>
</evidence>
<feature type="region of interest" description="Disordered" evidence="8">
    <location>
        <begin position="151"/>
        <end position="175"/>
    </location>
</feature>
<feature type="domain" description="C2H2-type" evidence="9">
    <location>
        <begin position="181"/>
        <end position="208"/>
    </location>
</feature>
<dbReference type="GO" id="GO:0008270">
    <property type="term" value="F:zinc ion binding"/>
    <property type="evidence" value="ECO:0007669"/>
    <property type="project" value="UniProtKB-KW"/>
</dbReference>
<dbReference type="GO" id="GO:0005634">
    <property type="term" value="C:nucleus"/>
    <property type="evidence" value="ECO:0007669"/>
    <property type="project" value="UniProtKB-SubCell"/>
</dbReference>
<dbReference type="PROSITE" id="PS00028">
    <property type="entry name" value="ZINC_FINGER_C2H2_1"/>
    <property type="match status" value="3"/>
</dbReference>
<dbReference type="PANTHER" id="PTHR14196">
    <property type="entry name" value="ODD-SKIPPED - RELATED"/>
    <property type="match status" value="1"/>
</dbReference>
<evidence type="ECO:0000256" key="1">
    <source>
        <dbReference type="ARBA" id="ARBA00004123"/>
    </source>
</evidence>
<dbReference type="AlphaFoldDB" id="A0A9Q0IXN1"/>
<keyword evidence="2" id="KW-0479">Metal-binding</keyword>
<keyword evidence="6" id="KW-0539">Nucleus</keyword>
<feature type="region of interest" description="Disordered" evidence="8">
    <location>
        <begin position="24"/>
        <end position="46"/>
    </location>
</feature>
<feature type="compositionally biased region" description="Polar residues" evidence="8">
    <location>
        <begin position="36"/>
        <end position="46"/>
    </location>
</feature>
<keyword evidence="4 7" id="KW-0863">Zinc-finger</keyword>
<evidence type="ECO:0000256" key="8">
    <source>
        <dbReference type="SAM" id="MobiDB-lite"/>
    </source>
</evidence>
<protein>
    <recommendedName>
        <fullName evidence="9">C2H2-type domain-containing protein</fullName>
    </recommendedName>
</protein>
<dbReference type="GO" id="GO:0000981">
    <property type="term" value="F:DNA-binding transcription factor activity, RNA polymerase II-specific"/>
    <property type="evidence" value="ECO:0007669"/>
    <property type="project" value="TreeGrafter"/>
</dbReference>
<proteinExistence type="predicted"/>
<dbReference type="SMART" id="SM00355">
    <property type="entry name" value="ZnF_C2H2"/>
    <property type="match status" value="3"/>
</dbReference>
<comment type="subcellular location">
    <subcellularLocation>
        <location evidence="1">Nucleus</location>
    </subcellularLocation>
</comment>
<accession>A0A9Q0IXN1</accession>
<dbReference type="EMBL" id="JANIIK010000034">
    <property type="protein sequence ID" value="KAJ3614470.1"/>
    <property type="molecule type" value="Genomic_DNA"/>
</dbReference>
<comment type="caution">
    <text evidence="10">The sequence shown here is derived from an EMBL/GenBank/DDBJ whole genome shotgun (WGS) entry which is preliminary data.</text>
</comment>
<evidence type="ECO:0000256" key="3">
    <source>
        <dbReference type="ARBA" id="ARBA00022737"/>
    </source>
</evidence>
<keyword evidence="5" id="KW-0862">Zinc</keyword>
<organism evidence="10 11">
    <name type="scientific">Muraenolepis orangiensis</name>
    <name type="common">Patagonian moray cod</name>
    <dbReference type="NCBI Taxonomy" id="630683"/>
    <lineage>
        <taxon>Eukaryota</taxon>
        <taxon>Metazoa</taxon>
        <taxon>Chordata</taxon>
        <taxon>Craniata</taxon>
        <taxon>Vertebrata</taxon>
        <taxon>Euteleostomi</taxon>
        <taxon>Actinopterygii</taxon>
        <taxon>Neopterygii</taxon>
        <taxon>Teleostei</taxon>
        <taxon>Neoteleostei</taxon>
        <taxon>Acanthomorphata</taxon>
        <taxon>Zeiogadaria</taxon>
        <taxon>Gadariae</taxon>
        <taxon>Gadiformes</taxon>
        <taxon>Muraenolepidoidei</taxon>
        <taxon>Muraenolepididae</taxon>
        <taxon>Muraenolepis</taxon>
    </lineage>
</organism>
<keyword evidence="3" id="KW-0677">Repeat</keyword>
<gene>
    <name evidence="10" type="ORF">NHX12_018042</name>
</gene>
<dbReference type="SUPFAM" id="SSF57667">
    <property type="entry name" value="beta-beta-alpha zinc fingers"/>
    <property type="match status" value="2"/>
</dbReference>
<name>A0A9Q0IXN1_9TELE</name>
<evidence type="ECO:0000313" key="10">
    <source>
        <dbReference type="EMBL" id="KAJ3614470.1"/>
    </source>
</evidence>
<feature type="non-terminal residue" evidence="10">
    <location>
        <position position="266"/>
    </location>
</feature>
<dbReference type="PROSITE" id="PS50157">
    <property type="entry name" value="ZINC_FINGER_C2H2_2"/>
    <property type="match status" value="3"/>
</dbReference>
<dbReference type="OrthoDB" id="427030at2759"/>
<reference evidence="10" key="1">
    <citation type="submission" date="2022-07" db="EMBL/GenBank/DDBJ databases">
        <title>Chromosome-level genome of Muraenolepis orangiensis.</title>
        <authorList>
            <person name="Kim J."/>
        </authorList>
    </citation>
    <scope>NUCLEOTIDE SEQUENCE</scope>
    <source>
        <strain evidence="10">KU_S4_2022</strain>
        <tissue evidence="10">Muscle</tissue>
    </source>
</reference>
<dbReference type="InterPro" id="IPR013087">
    <property type="entry name" value="Znf_C2H2_type"/>
</dbReference>
<dbReference type="GO" id="GO:0000977">
    <property type="term" value="F:RNA polymerase II transcription regulatory region sequence-specific DNA binding"/>
    <property type="evidence" value="ECO:0007669"/>
    <property type="project" value="TreeGrafter"/>
</dbReference>
<evidence type="ECO:0000256" key="5">
    <source>
        <dbReference type="ARBA" id="ARBA00022833"/>
    </source>
</evidence>
<evidence type="ECO:0000259" key="9">
    <source>
        <dbReference type="PROSITE" id="PS50157"/>
    </source>
</evidence>
<dbReference type="InterPro" id="IPR050717">
    <property type="entry name" value="C2H2-ZF_Transcription_Reg"/>
</dbReference>
<dbReference type="Pfam" id="PF00096">
    <property type="entry name" value="zf-C2H2"/>
    <property type="match status" value="3"/>
</dbReference>
<feature type="domain" description="C2H2-type" evidence="9">
    <location>
        <begin position="236"/>
        <end position="259"/>
    </location>
</feature>
<sequence length="266" mass="28552">VSDLQVSCPPGVVFEGQMDIASWPGQLERGPVGGQVQRSSRPQQEVQAYRPMECPDPIPSAGTRGAEVSGSSPLLKAQLRALAHGPHATLPPPPPLDPLHVFSHVTNGDLLAGEFCDEVLEDGANVASRPSCSYSAASAFPSACGGSGSNGWGLGRSAEGPDPGPRPEGPRDKAQRQERLFVCSFCGKAFNRPKKLEIHQRIHTGEKPFSCPTCGKMFSEAGNLKKHQRVHSGDTYSCFLCGKGFAWIRNLKTHQRKSHPEIPVDL</sequence>
<evidence type="ECO:0000313" key="11">
    <source>
        <dbReference type="Proteomes" id="UP001148018"/>
    </source>
</evidence>
<evidence type="ECO:0000256" key="7">
    <source>
        <dbReference type="PROSITE-ProRule" id="PRU00042"/>
    </source>
</evidence>
<feature type="domain" description="C2H2-type" evidence="9">
    <location>
        <begin position="209"/>
        <end position="236"/>
    </location>
</feature>
<keyword evidence="11" id="KW-1185">Reference proteome</keyword>
<dbReference type="Gene3D" id="3.30.160.60">
    <property type="entry name" value="Classic Zinc Finger"/>
    <property type="match status" value="3"/>
</dbReference>